<feature type="region of interest" description="Disordered" evidence="3">
    <location>
        <begin position="247"/>
        <end position="271"/>
    </location>
</feature>
<dbReference type="KEGG" id="ttc:FOKN1_1281"/>
<dbReference type="AlphaFoldDB" id="A0A1Z4VPW2"/>
<name>A0A1Z4VPW2_9GAMM</name>
<dbReference type="InterPro" id="IPR000863">
    <property type="entry name" value="Sulfotransferase_dom"/>
</dbReference>
<dbReference type="Pfam" id="PF00685">
    <property type="entry name" value="Sulfotransfer_1"/>
    <property type="match status" value="1"/>
</dbReference>
<evidence type="ECO:0000259" key="4">
    <source>
        <dbReference type="Pfam" id="PF00685"/>
    </source>
</evidence>
<evidence type="ECO:0000256" key="2">
    <source>
        <dbReference type="ARBA" id="ARBA00022679"/>
    </source>
</evidence>
<feature type="domain" description="Sulfotransferase" evidence="4">
    <location>
        <begin position="124"/>
        <end position="301"/>
    </location>
</feature>
<dbReference type="OrthoDB" id="3399180at2"/>
<keyword evidence="6" id="KW-1185">Reference proteome</keyword>
<reference evidence="5 6" key="1">
    <citation type="submission" date="2017-05" db="EMBL/GenBank/DDBJ databases">
        <title>Thiocyanate degradation by Thiohalobacter thiocyanaticus FOKN1.</title>
        <authorList>
            <person name="Oshiki M."/>
            <person name="Fukushima T."/>
            <person name="Kawano S."/>
            <person name="Nakagawa J."/>
        </authorList>
    </citation>
    <scope>NUCLEOTIDE SEQUENCE [LARGE SCALE GENOMIC DNA]</scope>
    <source>
        <strain evidence="5 6">FOKN1</strain>
    </source>
</reference>
<evidence type="ECO:0000313" key="5">
    <source>
        <dbReference type="EMBL" id="BAZ93679.1"/>
    </source>
</evidence>
<dbReference type="GO" id="GO:0008146">
    <property type="term" value="F:sulfotransferase activity"/>
    <property type="evidence" value="ECO:0007669"/>
    <property type="project" value="InterPro"/>
</dbReference>
<organism evidence="5 6">
    <name type="scientific">Thiohalobacter thiocyanaticus</name>
    <dbReference type="NCBI Taxonomy" id="585455"/>
    <lineage>
        <taxon>Bacteria</taxon>
        <taxon>Pseudomonadati</taxon>
        <taxon>Pseudomonadota</taxon>
        <taxon>Gammaproteobacteria</taxon>
        <taxon>Thiohalobacterales</taxon>
        <taxon>Thiohalobacteraceae</taxon>
        <taxon>Thiohalobacter</taxon>
    </lineage>
</organism>
<evidence type="ECO:0000256" key="3">
    <source>
        <dbReference type="SAM" id="MobiDB-lite"/>
    </source>
</evidence>
<evidence type="ECO:0000313" key="6">
    <source>
        <dbReference type="Proteomes" id="UP000218765"/>
    </source>
</evidence>
<comment type="similarity">
    <text evidence="1">Belongs to the sulfotransferase 1 family.</text>
</comment>
<dbReference type="InterPro" id="IPR027417">
    <property type="entry name" value="P-loop_NTPase"/>
</dbReference>
<dbReference type="SUPFAM" id="SSF52540">
    <property type="entry name" value="P-loop containing nucleoside triphosphate hydrolases"/>
    <property type="match status" value="1"/>
</dbReference>
<evidence type="ECO:0000256" key="1">
    <source>
        <dbReference type="ARBA" id="ARBA00005771"/>
    </source>
</evidence>
<sequence>MPDMSYREMGAVASRHLALATLFFLPQEKRIALERRLRGREEYRKLQAADWVLMSWGKSGRTWFRVMLSRFYQLRFNLPTDHMLEFDNYNRLNPAAPKVLFSHNNYMRDYLRNWDNLEHFRGKQVVLLVRDPRDVAVSQYFQWRYRMLPRKKLLNDYPPHGTEVDVFDFVSNEQCGIPRIVDYFNGWAAAMPMLGDDLLLIRYEDMRSDPAAIMRKVFDFTGTPGSAGEIAAAVEYAAYDNMKKREAGKDGMRASGQRVKPGDENNPDSFKVRRGKVGGYRDYFTDEQLQAVDAMVEQHLDPVFGYCRT</sequence>
<accession>A0A1Z4VPW2</accession>
<keyword evidence="2 5" id="KW-0808">Transferase</keyword>
<proteinExistence type="inferred from homology"/>
<dbReference type="PANTHER" id="PTHR11783">
    <property type="entry name" value="SULFOTRANSFERASE SULT"/>
    <property type="match status" value="1"/>
</dbReference>
<gene>
    <name evidence="5" type="ORF">FOKN1_1281</name>
</gene>
<dbReference type="EMBL" id="AP018052">
    <property type="protein sequence ID" value="BAZ93679.1"/>
    <property type="molecule type" value="Genomic_DNA"/>
</dbReference>
<dbReference type="Gene3D" id="3.40.50.300">
    <property type="entry name" value="P-loop containing nucleotide triphosphate hydrolases"/>
    <property type="match status" value="1"/>
</dbReference>
<dbReference type="Proteomes" id="UP000218765">
    <property type="component" value="Chromosome"/>
</dbReference>
<protein>
    <submittedName>
        <fullName evidence="5">Putative sulfotransferase protein</fullName>
    </submittedName>
</protein>